<dbReference type="RefSeq" id="WP_191155458.1">
    <property type="nucleotide sequence ID" value="NZ_JACXAI010000002.1"/>
</dbReference>
<dbReference type="Gene3D" id="1.10.443.10">
    <property type="entry name" value="Intergrase catalytic core"/>
    <property type="match status" value="1"/>
</dbReference>
<dbReference type="EMBL" id="JACXAI010000002">
    <property type="protein sequence ID" value="MBD1379126.1"/>
    <property type="molecule type" value="Genomic_DNA"/>
</dbReference>
<reference evidence="7" key="1">
    <citation type="submission" date="2020-09" db="EMBL/GenBank/DDBJ databases">
        <title>A novel bacterium of genus Bacillus, isolated from South China Sea.</title>
        <authorList>
            <person name="Huang H."/>
            <person name="Mo K."/>
            <person name="Hu Y."/>
        </authorList>
    </citation>
    <scope>NUCLEOTIDE SEQUENCE</scope>
    <source>
        <strain evidence="7">IB182487</strain>
    </source>
</reference>
<organism evidence="7 8">
    <name type="scientific">Metabacillus arenae</name>
    <dbReference type="NCBI Taxonomy" id="2771434"/>
    <lineage>
        <taxon>Bacteria</taxon>
        <taxon>Bacillati</taxon>
        <taxon>Bacillota</taxon>
        <taxon>Bacilli</taxon>
        <taxon>Bacillales</taxon>
        <taxon>Bacillaceae</taxon>
        <taxon>Metabacillus</taxon>
    </lineage>
</organism>
<dbReference type="InterPro" id="IPR002104">
    <property type="entry name" value="Integrase_catalytic"/>
</dbReference>
<dbReference type="Gene3D" id="1.10.150.130">
    <property type="match status" value="1"/>
</dbReference>
<dbReference type="PROSITE" id="PS51898">
    <property type="entry name" value="TYR_RECOMBINASE"/>
    <property type="match status" value="1"/>
</dbReference>
<comment type="similarity">
    <text evidence="1">Belongs to the 'phage' integrase family.</text>
</comment>
<dbReference type="SUPFAM" id="SSF56349">
    <property type="entry name" value="DNA breaking-rejoining enzymes"/>
    <property type="match status" value="1"/>
</dbReference>
<evidence type="ECO:0000256" key="1">
    <source>
        <dbReference type="ARBA" id="ARBA00008857"/>
    </source>
</evidence>
<dbReference type="GO" id="GO:0003677">
    <property type="term" value="F:DNA binding"/>
    <property type="evidence" value="ECO:0007669"/>
    <property type="project" value="UniProtKB-UniRule"/>
</dbReference>
<dbReference type="Pfam" id="PF00589">
    <property type="entry name" value="Phage_integrase"/>
    <property type="match status" value="1"/>
</dbReference>
<dbReference type="PROSITE" id="PS51900">
    <property type="entry name" value="CB"/>
    <property type="match status" value="1"/>
</dbReference>
<keyword evidence="3" id="KW-0233">DNA recombination</keyword>
<dbReference type="GO" id="GO:0015074">
    <property type="term" value="P:DNA integration"/>
    <property type="evidence" value="ECO:0007669"/>
    <property type="project" value="InterPro"/>
</dbReference>
<dbReference type="InterPro" id="IPR013762">
    <property type="entry name" value="Integrase-like_cat_sf"/>
</dbReference>
<dbReference type="PANTHER" id="PTHR30349">
    <property type="entry name" value="PHAGE INTEGRASE-RELATED"/>
    <property type="match status" value="1"/>
</dbReference>
<keyword evidence="8" id="KW-1185">Reference proteome</keyword>
<evidence type="ECO:0000256" key="2">
    <source>
        <dbReference type="ARBA" id="ARBA00023125"/>
    </source>
</evidence>
<accession>A0A926RVQ1</accession>
<evidence type="ECO:0000259" key="5">
    <source>
        <dbReference type="PROSITE" id="PS51898"/>
    </source>
</evidence>
<dbReference type="AlphaFoldDB" id="A0A926RVQ1"/>
<comment type="caution">
    <text evidence="7">The sequence shown here is derived from an EMBL/GenBank/DDBJ whole genome shotgun (WGS) entry which is preliminary data.</text>
</comment>
<gene>
    <name evidence="7" type="ORF">IC621_02685</name>
</gene>
<keyword evidence="2 4" id="KW-0238">DNA-binding</keyword>
<proteinExistence type="inferred from homology"/>
<feature type="domain" description="Core-binding (CB)" evidence="6">
    <location>
        <begin position="13"/>
        <end position="102"/>
    </location>
</feature>
<sequence length="343" mass="39898">MLANNVVRLNNNNYIYEHIQMFLRKKGLKSDKTSTSYSKGIKDFFSVIKPNKSIEHLTIEDMELDLDDFDKFILESVDSEKYSNKTINAKVMAVKSLLNYLHAKKIDGKNIVSDISYFSAIEKLPENNDGWGILTIEEVLEMARIARVTEYRSQEIKYYFILFALDTCLRKSAILKLNWSDFEEKDTYVLVKAVDKGNKEFRPKISKEFYNKLLSLKNGNEKVFQLTGKSINAMMFRLREKMNFPKERRIVFHSIRKAGITFHYRVTSDPLSTMKAANHKDFNTTVRYLDNNDYGAIGAVSSSNELDLELYKNVPHEVLLDVIGKMKKDYLIILNMELNKIQK</sequence>
<dbReference type="CDD" id="cd00397">
    <property type="entry name" value="DNA_BRE_C"/>
    <property type="match status" value="1"/>
</dbReference>
<dbReference type="InterPro" id="IPR010998">
    <property type="entry name" value="Integrase_recombinase_N"/>
</dbReference>
<dbReference type="PANTHER" id="PTHR30349:SF64">
    <property type="entry name" value="PROPHAGE INTEGRASE INTD-RELATED"/>
    <property type="match status" value="1"/>
</dbReference>
<protein>
    <submittedName>
        <fullName evidence="7">Site-specific integrase</fullName>
    </submittedName>
</protein>
<dbReference type="InterPro" id="IPR011010">
    <property type="entry name" value="DNA_brk_join_enz"/>
</dbReference>
<name>A0A926RVQ1_9BACI</name>
<feature type="domain" description="Tyr recombinase" evidence="5">
    <location>
        <begin position="129"/>
        <end position="302"/>
    </location>
</feature>
<dbReference type="InterPro" id="IPR050090">
    <property type="entry name" value="Tyrosine_recombinase_XerCD"/>
</dbReference>
<evidence type="ECO:0000313" key="8">
    <source>
        <dbReference type="Proteomes" id="UP000626844"/>
    </source>
</evidence>
<evidence type="ECO:0000259" key="6">
    <source>
        <dbReference type="PROSITE" id="PS51900"/>
    </source>
</evidence>
<evidence type="ECO:0000313" key="7">
    <source>
        <dbReference type="EMBL" id="MBD1379126.1"/>
    </source>
</evidence>
<evidence type="ECO:0000256" key="4">
    <source>
        <dbReference type="PROSITE-ProRule" id="PRU01248"/>
    </source>
</evidence>
<dbReference type="Proteomes" id="UP000626844">
    <property type="component" value="Unassembled WGS sequence"/>
</dbReference>
<dbReference type="GO" id="GO:0006310">
    <property type="term" value="P:DNA recombination"/>
    <property type="evidence" value="ECO:0007669"/>
    <property type="project" value="UniProtKB-KW"/>
</dbReference>
<dbReference type="InterPro" id="IPR044068">
    <property type="entry name" value="CB"/>
</dbReference>
<evidence type="ECO:0000256" key="3">
    <source>
        <dbReference type="ARBA" id="ARBA00023172"/>
    </source>
</evidence>